<keyword evidence="4 8" id="KW-0949">S-adenosyl-L-methionine</keyword>
<keyword evidence="10" id="KW-1185">Reference proteome</keyword>
<dbReference type="SUPFAM" id="SSF55729">
    <property type="entry name" value="Acyl-CoA N-acyltransferases (Nat)"/>
    <property type="match status" value="1"/>
</dbReference>
<dbReference type="GO" id="GO:0009372">
    <property type="term" value="P:quorum sensing"/>
    <property type="evidence" value="ECO:0007669"/>
    <property type="project" value="UniProtKB-UniRule"/>
</dbReference>
<dbReference type="GO" id="GO:0007165">
    <property type="term" value="P:signal transduction"/>
    <property type="evidence" value="ECO:0007669"/>
    <property type="project" value="TreeGrafter"/>
</dbReference>
<dbReference type="PANTHER" id="PTHR39322:SF1">
    <property type="entry name" value="ISOVALERYL-HOMOSERINE LACTONE SYNTHASE"/>
    <property type="match status" value="1"/>
</dbReference>
<dbReference type="EMBL" id="APVH01000043">
    <property type="protein sequence ID" value="EPX76771.1"/>
    <property type="molecule type" value="Genomic_DNA"/>
</dbReference>
<keyword evidence="3 8" id="KW-0808">Transferase</keyword>
<dbReference type="InterPro" id="IPR016181">
    <property type="entry name" value="Acyl_CoA_acyltransferase"/>
</dbReference>
<comment type="caution">
    <text evidence="9">The sequence shown here is derived from an EMBL/GenBank/DDBJ whole genome shotgun (WGS) entry which is preliminary data.</text>
</comment>
<evidence type="ECO:0000313" key="10">
    <source>
        <dbReference type="Proteomes" id="UP000015347"/>
    </source>
</evidence>
<proteinExistence type="inferred from homology"/>
<organism evidence="9 10">
    <name type="scientific">Salipiger mucosus DSM 16094</name>
    <dbReference type="NCBI Taxonomy" id="1123237"/>
    <lineage>
        <taxon>Bacteria</taxon>
        <taxon>Pseudomonadati</taxon>
        <taxon>Pseudomonadota</taxon>
        <taxon>Alphaproteobacteria</taxon>
        <taxon>Rhodobacterales</taxon>
        <taxon>Roseobacteraceae</taxon>
        <taxon>Salipiger</taxon>
    </lineage>
</organism>
<evidence type="ECO:0000256" key="2">
    <source>
        <dbReference type="ARBA" id="ARBA00022654"/>
    </source>
</evidence>
<dbReference type="GO" id="GO:0061579">
    <property type="term" value="F:N-acyl homoserine lactone synthase activity"/>
    <property type="evidence" value="ECO:0007669"/>
    <property type="project" value="UniProtKB-UniRule"/>
</dbReference>
<protein>
    <recommendedName>
        <fullName evidence="1 8">Acyl-homoserine-lactone synthase</fullName>
        <ecNumber evidence="1 8">2.3.1.184</ecNumber>
    </recommendedName>
    <alternativeName>
        <fullName evidence="8">Autoinducer synthesis protein</fullName>
    </alternativeName>
</protein>
<evidence type="ECO:0000256" key="3">
    <source>
        <dbReference type="ARBA" id="ARBA00022679"/>
    </source>
</evidence>
<evidence type="ECO:0000256" key="4">
    <source>
        <dbReference type="ARBA" id="ARBA00022691"/>
    </source>
</evidence>
<evidence type="ECO:0000256" key="1">
    <source>
        <dbReference type="ARBA" id="ARBA00012340"/>
    </source>
</evidence>
<keyword evidence="2 7" id="KW-0673">Quorum sensing</keyword>
<dbReference type="PROSITE" id="PS00949">
    <property type="entry name" value="AUTOINDUCER_SYNTH_1"/>
    <property type="match status" value="1"/>
</dbReference>
<evidence type="ECO:0000256" key="5">
    <source>
        <dbReference type="ARBA" id="ARBA00022929"/>
    </source>
</evidence>
<dbReference type="Gene3D" id="3.40.630.30">
    <property type="match status" value="1"/>
</dbReference>
<evidence type="ECO:0000313" key="9">
    <source>
        <dbReference type="EMBL" id="EPX76771.1"/>
    </source>
</evidence>
<evidence type="ECO:0000256" key="8">
    <source>
        <dbReference type="RuleBase" id="RU361135"/>
    </source>
</evidence>
<dbReference type="Proteomes" id="UP000015347">
    <property type="component" value="Unassembled WGS sequence"/>
</dbReference>
<dbReference type="InterPro" id="IPR001690">
    <property type="entry name" value="Autoind_synthase"/>
</dbReference>
<comment type="similarity">
    <text evidence="7 8">Belongs to the autoinducer synthase family.</text>
</comment>
<dbReference type="PANTHER" id="PTHR39322">
    <property type="entry name" value="ACYL-HOMOSERINE-LACTONE SYNTHASE"/>
    <property type="match status" value="1"/>
</dbReference>
<gene>
    <name evidence="9" type="ORF">Salmuc_04657</name>
</gene>
<keyword evidence="5 7" id="KW-0071">Autoinducer synthesis</keyword>
<name>S9Q5W2_9RHOB</name>
<sequence>MLHYVDDTNRKENQDLLDQMYELRARSFKERLGWRVEVINGREYDYFDDLNPLYVIVSDGAGTLLASLRLLPTPGPHMLADVFPEVMGDKQPIRNPLVRESSRFCVNTDASKNYAQSGINTVTRELLRGLFENAYEVGMMNVVSVYDIYVERILKRAGCTFERLGPVVRYDEGLKTTCGLFEVSEDVIESLTDEVPVQKTEAHE</sequence>
<dbReference type="PROSITE" id="PS51187">
    <property type="entry name" value="AUTOINDUCER_SYNTH_2"/>
    <property type="match status" value="1"/>
</dbReference>
<comment type="catalytic activity">
    <reaction evidence="6 8">
        <text>a fatty acyl-[ACP] + S-adenosyl-L-methionine = an N-acyl-L-homoserine lactone + S-methyl-5'-thioadenosine + holo-[ACP] + H(+)</text>
        <dbReference type="Rhea" id="RHEA:10096"/>
        <dbReference type="Rhea" id="RHEA-COMP:9685"/>
        <dbReference type="Rhea" id="RHEA-COMP:14125"/>
        <dbReference type="ChEBI" id="CHEBI:15378"/>
        <dbReference type="ChEBI" id="CHEBI:17509"/>
        <dbReference type="ChEBI" id="CHEBI:55474"/>
        <dbReference type="ChEBI" id="CHEBI:59789"/>
        <dbReference type="ChEBI" id="CHEBI:64479"/>
        <dbReference type="ChEBI" id="CHEBI:138651"/>
        <dbReference type="EC" id="2.3.1.184"/>
    </reaction>
</comment>
<evidence type="ECO:0000256" key="7">
    <source>
        <dbReference type="PROSITE-ProRule" id="PRU00533"/>
    </source>
</evidence>
<evidence type="ECO:0000256" key="6">
    <source>
        <dbReference type="ARBA" id="ARBA00048576"/>
    </source>
</evidence>
<dbReference type="HOGENOM" id="CLU_085711_4_0_5"/>
<reference evidence="10" key="1">
    <citation type="journal article" date="2014" name="Stand. Genomic Sci.">
        <title>Genome sequence of the exopolysaccharide-producing Salipiger mucosus type strain (DSM 16094(T)), a moderately halophilic member of the Roseobacter clade.</title>
        <authorList>
            <person name="Riedel T."/>
            <person name="Spring S."/>
            <person name="Fiebig A."/>
            <person name="Petersen J."/>
            <person name="Kyrpides N.C."/>
            <person name="Goker M."/>
            <person name="Klenk H.P."/>
        </authorList>
    </citation>
    <scope>NUCLEOTIDE SEQUENCE [LARGE SCALE GENOMIC DNA]</scope>
    <source>
        <strain evidence="10">DSM 16094</strain>
    </source>
</reference>
<dbReference type="PRINTS" id="PR01549">
    <property type="entry name" value="AUTOINDCRSYN"/>
</dbReference>
<dbReference type="RefSeq" id="WP_020041795.1">
    <property type="nucleotide sequence ID" value="NZ_KE557281.1"/>
</dbReference>
<dbReference type="eggNOG" id="COG3916">
    <property type="taxonomic scope" value="Bacteria"/>
</dbReference>
<dbReference type="InterPro" id="IPR018311">
    <property type="entry name" value="Autoind_synth_CS"/>
</dbReference>
<dbReference type="AlphaFoldDB" id="S9Q5W2"/>
<dbReference type="EC" id="2.3.1.184" evidence="1 8"/>
<accession>S9Q5W2</accession>
<dbReference type="STRING" id="1123237.Salmuc_04657"/>
<dbReference type="Pfam" id="PF00765">
    <property type="entry name" value="Autoind_synth"/>
    <property type="match status" value="1"/>
</dbReference>